<name>A0ABW6WD64_9ACTN</name>
<dbReference type="EMBL" id="JBIAZU010000002">
    <property type="protein sequence ID" value="MFF5290639.1"/>
    <property type="molecule type" value="Genomic_DNA"/>
</dbReference>
<gene>
    <name evidence="3" type="ORF">ACFY35_14430</name>
</gene>
<dbReference type="PROSITE" id="PS51257">
    <property type="entry name" value="PROKAR_LIPOPROTEIN"/>
    <property type="match status" value="1"/>
</dbReference>
<reference evidence="3 4" key="1">
    <citation type="submission" date="2024-10" db="EMBL/GenBank/DDBJ databases">
        <title>The Natural Products Discovery Center: Release of the First 8490 Sequenced Strains for Exploring Actinobacteria Biosynthetic Diversity.</title>
        <authorList>
            <person name="Kalkreuter E."/>
            <person name="Kautsar S.A."/>
            <person name="Yang D."/>
            <person name="Bader C.D."/>
            <person name="Teijaro C.N."/>
            <person name="Fluegel L."/>
            <person name="Davis C.M."/>
            <person name="Simpson J.R."/>
            <person name="Lauterbach L."/>
            <person name="Steele A.D."/>
            <person name="Gui C."/>
            <person name="Meng S."/>
            <person name="Li G."/>
            <person name="Viehrig K."/>
            <person name="Ye F."/>
            <person name="Su P."/>
            <person name="Kiefer A.F."/>
            <person name="Nichols A."/>
            <person name="Cepeda A.J."/>
            <person name="Yan W."/>
            <person name="Fan B."/>
            <person name="Jiang Y."/>
            <person name="Adhikari A."/>
            <person name="Zheng C.-J."/>
            <person name="Schuster L."/>
            <person name="Cowan T.M."/>
            <person name="Smanski M.J."/>
            <person name="Chevrette M.G."/>
            <person name="De Carvalho L.P.S."/>
            <person name="Shen B."/>
        </authorList>
    </citation>
    <scope>NUCLEOTIDE SEQUENCE [LARGE SCALE GENOMIC DNA]</scope>
    <source>
        <strain evidence="3 4">NPDC000087</strain>
    </source>
</reference>
<proteinExistence type="predicted"/>
<evidence type="ECO:0000313" key="3">
    <source>
        <dbReference type="EMBL" id="MFF5290639.1"/>
    </source>
</evidence>
<feature type="region of interest" description="Disordered" evidence="1">
    <location>
        <begin position="24"/>
        <end position="62"/>
    </location>
</feature>
<keyword evidence="2" id="KW-0732">Signal</keyword>
<sequence>MKRFRAAGAAAIVLLSMGACSSHPSTPSVPRLANSGAGASAGAGAQREDDNPNAVAGDAGAGRRAKLHDAAQCIREHGAPNYQDPVLTPDGYVYTDDVSLRSLDGPQLDAATNACQALIHAANFAIRDQGPPPPTLIQLGVKSAQCMRAHGLPNYKDPTVNSHFSPGKGFSLDPEALPPGGKQNPILQRAAEACRSFLDAEAAQSSLGNLGHA</sequence>
<keyword evidence="4" id="KW-1185">Reference proteome</keyword>
<protein>
    <submittedName>
        <fullName evidence="3">Uncharacterized protein</fullName>
    </submittedName>
</protein>
<accession>A0ABW6WD64</accession>
<dbReference type="Proteomes" id="UP001602245">
    <property type="component" value="Unassembled WGS sequence"/>
</dbReference>
<feature type="compositionally biased region" description="Low complexity" evidence="1">
    <location>
        <begin position="35"/>
        <end position="45"/>
    </location>
</feature>
<dbReference type="RefSeq" id="WP_157295492.1">
    <property type="nucleotide sequence ID" value="NZ_JBIAZU010000002.1"/>
</dbReference>
<feature type="signal peptide" evidence="2">
    <location>
        <begin position="1"/>
        <end position="21"/>
    </location>
</feature>
<comment type="caution">
    <text evidence="3">The sequence shown here is derived from an EMBL/GenBank/DDBJ whole genome shotgun (WGS) entry which is preliminary data.</text>
</comment>
<evidence type="ECO:0000256" key="1">
    <source>
        <dbReference type="SAM" id="MobiDB-lite"/>
    </source>
</evidence>
<evidence type="ECO:0000313" key="4">
    <source>
        <dbReference type="Proteomes" id="UP001602245"/>
    </source>
</evidence>
<evidence type="ECO:0000256" key="2">
    <source>
        <dbReference type="SAM" id="SignalP"/>
    </source>
</evidence>
<feature type="chain" id="PRO_5045969907" evidence="2">
    <location>
        <begin position="22"/>
        <end position="213"/>
    </location>
</feature>
<organism evidence="3 4">
    <name type="scientific">Paractinoplanes globisporus</name>
    <dbReference type="NCBI Taxonomy" id="113565"/>
    <lineage>
        <taxon>Bacteria</taxon>
        <taxon>Bacillati</taxon>
        <taxon>Actinomycetota</taxon>
        <taxon>Actinomycetes</taxon>
        <taxon>Micromonosporales</taxon>
        <taxon>Micromonosporaceae</taxon>
        <taxon>Paractinoplanes</taxon>
    </lineage>
</organism>